<keyword evidence="3 6" id="KW-0812">Transmembrane</keyword>
<dbReference type="InterPro" id="IPR000014">
    <property type="entry name" value="PAS"/>
</dbReference>
<accession>D5CRW8</accession>
<dbReference type="PROSITE" id="PS50887">
    <property type="entry name" value="GGDEF"/>
    <property type="match status" value="1"/>
</dbReference>
<evidence type="ECO:0000259" key="7">
    <source>
        <dbReference type="PROSITE" id="PS50112"/>
    </source>
</evidence>
<dbReference type="SUPFAM" id="SSF141868">
    <property type="entry name" value="EAL domain-like"/>
    <property type="match status" value="1"/>
</dbReference>
<feature type="transmembrane region" description="Helical" evidence="6">
    <location>
        <begin position="272"/>
        <end position="290"/>
    </location>
</feature>
<dbReference type="PROSITE" id="PS50883">
    <property type="entry name" value="EAL"/>
    <property type="match status" value="1"/>
</dbReference>
<feature type="domain" description="PAC" evidence="8">
    <location>
        <begin position="510"/>
        <end position="563"/>
    </location>
</feature>
<dbReference type="InterPro" id="IPR035965">
    <property type="entry name" value="PAS-like_dom_sf"/>
</dbReference>
<dbReference type="AlphaFoldDB" id="D5CRW8"/>
<dbReference type="HOGENOM" id="CLU_000445_70_20_4"/>
<dbReference type="PANTHER" id="PTHR44757:SF2">
    <property type="entry name" value="BIOFILM ARCHITECTURE MAINTENANCE PROTEIN MBAA"/>
    <property type="match status" value="1"/>
</dbReference>
<dbReference type="eggNOG" id="COG3447">
    <property type="taxonomic scope" value="Bacteria"/>
</dbReference>
<evidence type="ECO:0000313" key="12">
    <source>
        <dbReference type="Proteomes" id="UP000001625"/>
    </source>
</evidence>
<feature type="transmembrane region" description="Helical" evidence="6">
    <location>
        <begin position="84"/>
        <end position="106"/>
    </location>
</feature>
<name>D5CRW8_SIDLE</name>
<sequence>MSGMHPYAVYRWTDVPRLSWLALLYALLILLVLSNLTTEAKISPVWLPSGVGLAALIAGGRKYWPGIFIGALAAYLVIWRSVPLSFFIASSNVLEALTAVWLLSLIKTFDSGFKQPRDYLWLIFAGSIAAMLAATIGVVTLVFANVLPIADIFHAWGYWVMGNLLGIALGTPFLLIWRKQPSRWINKEQSRWLELSLFAVLAFLTSLVAFHGWTSSSFEDIPLGYLMYLFVTWAAIRLGRHGVTLVLLLTAVQGVLGALDGVGFFAGDIHSGLANFWLYMISLSLVGVVLESTIRQHRRDGDALRESESRLHAILDHAPVGIWLVGKDGRYQFVNKRFCDATGIPESAFLATTHLPDLMGEQIAAACLASDQACLSQDEPYVSVETLPLVDGKLHQLEVTKAQLRDSNGEVIGAIGISVDVTGRNQAEEALRESEARWSFALEGGGDCVWDWNVSNNEVSLSKGGKGMFGFADDEIGNDMSEWNARVHPEDISRLLSRISDFFHSKADRFSAEYRVRCKDDSWKWILTRGMVAHRSTDGRVTRMIGTHTDLSERKLAEETIRRQANYDSLTQLPNRRLFRDRLEQTIRLAKRDQSSFALMLIDLDHFKEVNDTMGHDAGDFLLVDAAQRIQHCVRESDTVARMGGDEFVVILPDVNDPDNIERIAQNIITKLAAPFVLGEEKAFISASIGITLYPSDADSMETLLKNADQAMYVAKHLGRNRMSYFTPVLQENAQKRMRLVNDLRDALSSNQLRVFYQPIVELATGDIHKAEALIRWLHPTRGMVSPSEFIPLAEETGMIIEIGDWVLRQAMHQVKRLQASHHKGFQISVNKSPVQFHNDNPLKAAEWLGELEQNGLLASSLVVEITEGVLLDDDGNVKDRLLASRDAGIQVAIDDFGTGYSSLAYLKKFDIDYLKIDQTFVNNLGNQSDDMALCEAIIVMAHKLGLKVIAEGVETEQQRDLLKQAGCDYAQGFLFSKAIPAEELEDLLRQNAQR</sequence>
<dbReference type="Gene3D" id="3.30.450.20">
    <property type="entry name" value="PAS domain"/>
    <property type="match status" value="2"/>
</dbReference>
<evidence type="ECO:0000256" key="1">
    <source>
        <dbReference type="ARBA" id="ARBA00004651"/>
    </source>
</evidence>
<dbReference type="CDD" id="cd01948">
    <property type="entry name" value="EAL"/>
    <property type="match status" value="1"/>
</dbReference>
<keyword evidence="5 6" id="KW-0472">Membrane</keyword>
<dbReference type="Pfam" id="PF08447">
    <property type="entry name" value="PAS_3"/>
    <property type="match status" value="1"/>
</dbReference>
<gene>
    <name evidence="11" type="ordered locus">Slit_1467</name>
</gene>
<feature type="transmembrane region" description="Helical" evidence="6">
    <location>
        <begin position="20"/>
        <end position="38"/>
    </location>
</feature>
<dbReference type="SMART" id="SM00086">
    <property type="entry name" value="PAC"/>
    <property type="match status" value="1"/>
</dbReference>
<evidence type="ECO:0000259" key="9">
    <source>
        <dbReference type="PROSITE" id="PS50883"/>
    </source>
</evidence>
<feature type="transmembrane region" description="Helical" evidence="6">
    <location>
        <begin position="197"/>
        <end position="215"/>
    </location>
</feature>
<proteinExistence type="predicted"/>
<feature type="domain" description="EAL" evidence="9">
    <location>
        <begin position="737"/>
        <end position="993"/>
    </location>
</feature>
<dbReference type="SMART" id="SM00052">
    <property type="entry name" value="EAL"/>
    <property type="match status" value="1"/>
</dbReference>
<evidence type="ECO:0000256" key="4">
    <source>
        <dbReference type="ARBA" id="ARBA00022989"/>
    </source>
</evidence>
<reference evidence="11 12" key="1">
    <citation type="submission" date="2010-03" db="EMBL/GenBank/DDBJ databases">
        <title>Complete sequence of Sideroxydans lithotrophicus ES-1.</title>
        <authorList>
            <consortium name="US DOE Joint Genome Institute"/>
            <person name="Lucas S."/>
            <person name="Copeland A."/>
            <person name="Lapidus A."/>
            <person name="Cheng J.-F."/>
            <person name="Bruce D."/>
            <person name="Goodwin L."/>
            <person name="Pitluck S."/>
            <person name="Munk A.C."/>
            <person name="Detter J.C."/>
            <person name="Han C."/>
            <person name="Tapia R."/>
            <person name="Larimer F."/>
            <person name="Land M."/>
            <person name="Hauser L."/>
            <person name="Kyrpides N."/>
            <person name="Ivanova N."/>
            <person name="Emerson D."/>
            <person name="Woyke T."/>
        </authorList>
    </citation>
    <scope>NUCLEOTIDE SEQUENCE [LARGE SCALE GENOMIC DNA]</scope>
    <source>
        <strain evidence="11 12">ES-1</strain>
    </source>
</reference>
<dbReference type="InterPro" id="IPR052155">
    <property type="entry name" value="Biofilm_reg_signaling"/>
</dbReference>
<dbReference type="InterPro" id="IPR000700">
    <property type="entry name" value="PAS-assoc_C"/>
</dbReference>
<dbReference type="Pfam" id="PF00563">
    <property type="entry name" value="EAL"/>
    <property type="match status" value="1"/>
</dbReference>
<dbReference type="Gene3D" id="3.20.20.450">
    <property type="entry name" value="EAL domain"/>
    <property type="match status" value="1"/>
</dbReference>
<dbReference type="Pfam" id="PF00990">
    <property type="entry name" value="GGDEF"/>
    <property type="match status" value="1"/>
</dbReference>
<dbReference type="PANTHER" id="PTHR44757">
    <property type="entry name" value="DIGUANYLATE CYCLASE DGCP"/>
    <property type="match status" value="1"/>
</dbReference>
<evidence type="ECO:0000256" key="2">
    <source>
        <dbReference type="ARBA" id="ARBA00022475"/>
    </source>
</evidence>
<feature type="domain" description="GGDEF" evidence="10">
    <location>
        <begin position="595"/>
        <end position="728"/>
    </location>
</feature>
<protein>
    <submittedName>
        <fullName evidence="11">Diguanylate cyclase/phosphodiesterase with PAS/PAC sensor(S)</fullName>
    </submittedName>
</protein>
<dbReference type="Proteomes" id="UP000001625">
    <property type="component" value="Chromosome"/>
</dbReference>
<dbReference type="Gene3D" id="3.30.70.270">
    <property type="match status" value="1"/>
</dbReference>
<dbReference type="eggNOG" id="COG2202">
    <property type="taxonomic scope" value="Bacteria"/>
</dbReference>
<keyword evidence="2" id="KW-1003">Cell membrane</keyword>
<dbReference type="STRING" id="580332.Slit_1467"/>
<dbReference type="InterPro" id="IPR007895">
    <property type="entry name" value="MASE1"/>
</dbReference>
<dbReference type="PROSITE" id="PS50112">
    <property type="entry name" value="PAS"/>
    <property type="match status" value="1"/>
</dbReference>
<dbReference type="GO" id="GO:0003824">
    <property type="term" value="F:catalytic activity"/>
    <property type="evidence" value="ECO:0007669"/>
    <property type="project" value="UniProtKB-ARBA"/>
</dbReference>
<evidence type="ECO:0000259" key="10">
    <source>
        <dbReference type="PROSITE" id="PS50887"/>
    </source>
</evidence>
<dbReference type="InterPro" id="IPR013655">
    <property type="entry name" value="PAS_fold_3"/>
</dbReference>
<dbReference type="InterPro" id="IPR001610">
    <property type="entry name" value="PAC"/>
</dbReference>
<feature type="domain" description="PAS" evidence="7">
    <location>
        <begin position="307"/>
        <end position="362"/>
    </location>
</feature>
<evidence type="ECO:0000313" key="11">
    <source>
        <dbReference type="EMBL" id="ADE11704.1"/>
    </source>
</evidence>
<dbReference type="EMBL" id="CP001965">
    <property type="protein sequence ID" value="ADE11704.1"/>
    <property type="molecule type" value="Genomic_DNA"/>
</dbReference>
<keyword evidence="4 6" id="KW-1133">Transmembrane helix</keyword>
<comment type="subcellular location">
    <subcellularLocation>
        <location evidence="1">Cell membrane</location>
        <topology evidence="1">Multi-pass membrane protein</topology>
    </subcellularLocation>
</comment>
<evidence type="ECO:0000256" key="3">
    <source>
        <dbReference type="ARBA" id="ARBA00022692"/>
    </source>
</evidence>
<dbReference type="GO" id="GO:0005886">
    <property type="term" value="C:plasma membrane"/>
    <property type="evidence" value="ECO:0007669"/>
    <property type="project" value="UniProtKB-SubCell"/>
</dbReference>
<evidence type="ECO:0000256" key="6">
    <source>
        <dbReference type="SAM" id="Phobius"/>
    </source>
</evidence>
<feature type="domain" description="PAC" evidence="8">
    <location>
        <begin position="380"/>
        <end position="433"/>
    </location>
</feature>
<dbReference type="eggNOG" id="COG5001">
    <property type="taxonomic scope" value="Bacteria"/>
</dbReference>
<dbReference type="InterPro" id="IPR029787">
    <property type="entry name" value="Nucleotide_cyclase"/>
</dbReference>
<dbReference type="InterPro" id="IPR000160">
    <property type="entry name" value="GGDEF_dom"/>
</dbReference>
<dbReference type="InterPro" id="IPR035919">
    <property type="entry name" value="EAL_sf"/>
</dbReference>
<dbReference type="CDD" id="cd01949">
    <property type="entry name" value="GGDEF"/>
    <property type="match status" value="1"/>
</dbReference>
<keyword evidence="12" id="KW-1185">Reference proteome</keyword>
<dbReference type="SMART" id="SM00091">
    <property type="entry name" value="PAS"/>
    <property type="match status" value="2"/>
</dbReference>
<dbReference type="SMART" id="SM00267">
    <property type="entry name" value="GGDEF"/>
    <property type="match status" value="1"/>
</dbReference>
<dbReference type="SUPFAM" id="SSF55785">
    <property type="entry name" value="PYP-like sensor domain (PAS domain)"/>
    <property type="match status" value="2"/>
</dbReference>
<dbReference type="InterPro" id="IPR013656">
    <property type="entry name" value="PAS_4"/>
</dbReference>
<dbReference type="Pfam" id="PF08448">
    <property type="entry name" value="PAS_4"/>
    <property type="match status" value="1"/>
</dbReference>
<dbReference type="InterPro" id="IPR043128">
    <property type="entry name" value="Rev_trsase/Diguanyl_cyclase"/>
</dbReference>
<dbReference type="InterPro" id="IPR001633">
    <property type="entry name" value="EAL_dom"/>
</dbReference>
<dbReference type="Pfam" id="PF05231">
    <property type="entry name" value="MASE1"/>
    <property type="match status" value="1"/>
</dbReference>
<dbReference type="NCBIfam" id="TIGR00254">
    <property type="entry name" value="GGDEF"/>
    <property type="match status" value="1"/>
</dbReference>
<evidence type="ECO:0000259" key="8">
    <source>
        <dbReference type="PROSITE" id="PS50113"/>
    </source>
</evidence>
<dbReference type="SUPFAM" id="SSF55073">
    <property type="entry name" value="Nucleotide cyclase"/>
    <property type="match status" value="1"/>
</dbReference>
<dbReference type="PROSITE" id="PS50113">
    <property type="entry name" value="PAC"/>
    <property type="match status" value="2"/>
</dbReference>
<dbReference type="KEGG" id="slt:Slit_1467"/>
<dbReference type="NCBIfam" id="TIGR00229">
    <property type="entry name" value="sensory_box"/>
    <property type="match status" value="2"/>
</dbReference>
<dbReference type="FunFam" id="3.30.70.270:FF:000001">
    <property type="entry name" value="Diguanylate cyclase domain protein"/>
    <property type="match status" value="1"/>
</dbReference>
<evidence type="ECO:0000256" key="5">
    <source>
        <dbReference type="ARBA" id="ARBA00023136"/>
    </source>
</evidence>
<feature type="transmembrane region" description="Helical" evidence="6">
    <location>
        <begin position="118"/>
        <end position="144"/>
    </location>
</feature>
<dbReference type="CDD" id="cd00130">
    <property type="entry name" value="PAS"/>
    <property type="match status" value="2"/>
</dbReference>
<organism evidence="11 12">
    <name type="scientific">Sideroxydans lithotrophicus (strain ES-1)</name>
    <dbReference type="NCBI Taxonomy" id="580332"/>
    <lineage>
        <taxon>Bacteria</taxon>
        <taxon>Pseudomonadati</taxon>
        <taxon>Pseudomonadota</taxon>
        <taxon>Betaproteobacteria</taxon>
        <taxon>Nitrosomonadales</taxon>
        <taxon>Gallionellaceae</taxon>
        <taxon>Sideroxydans</taxon>
    </lineage>
</organism>
<feature type="transmembrane region" description="Helical" evidence="6">
    <location>
        <begin position="221"/>
        <end position="238"/>
    </location>
</feature>
<feature type="transmembrane region" description="Helical" evidence="6">
    <location>
        <begin position="156"/>
        <end position="177"/>
    </location>
</feature>
<feature type="transmembrane region" description="Helical" evidence="6">
    <location>
        <begin position="245"/>
        <end position="266"/>
    </location>
</feature>